<dbReference type="Proteomes" id="UP000583266">
    <property type="component" value="Unassembled WGS sequence"/>
</dbReference>
<comment type="caution">
    <text evidence="2">The sequence shown here is derived from an EMBL/GenBank/DDBJ whole genome shotgun (WGS) entry which is preliminary data.</text>
</comment>
<dbReference type="InterPro" id="IPR018490">
    <property type="entry name" value="cNMP-bd_dom_sf"/>
</dbReference>
<evidence type="ECO:0000313" key="2">
    <source>
        <dbReference type="EMBL" id="NML39710.1"/>
    </source>
</evidence>
<dbReference type="InterPro" id="IPR000595">
    <property type="entry name" value="cNMP-bd_dom"/>
</dbReference>
<name>A0A848GSV0_9BACT</name>
<keyword evidence="3" id="KW-1185">Reference proteome</keyword>
<dbReference type="Gene3D" id="2.60.120.10">
    <property type="entry name" value="Jelly Rolls"/>
    <property type="match status" value="1"/>
</dbReference>
<dbReference type="RefSeq" id="WP_169226770.1">
    <property type="nucleotide sequence ID" value="NZ_JABBGC010000002.1"/>
</dbReference>
<dbReference type="AlphaFoldDB" id="A0A848GSV0"/>
<gene>
    <name evidence="2" type="ORF">HHL17_21100</name>
</gene>
<accession>A0A848GSV0</accession>
<evidence type="ECO:0000313" key="3">
    <source>
        <dbReference type="Proteomes" id="UP000583266"/>
    </source>
</evidence>
<dbReference type="SUPFAM" id="SSF51206">
    <property type="entry name" value="cAMP-binding domain-like"/>
    <property type="match status" value="1"/>
</dbReference>
<dbReference type="InterPro" id="IPR014710">
    <property type="entry name" value="RmlC-like_jellyroll"/>
</dbReference>
<dbReference type="Pfam" id="PF00027">
    <property type="entry name" value="cNMP_binding"/>
    <property type="match status" value="1"/>
</dbReference>
<dbReference type="EMBL" id="JABBGC010000002">
    <property type="protein sequence ID" value="NML39710.1"/>
    <property type="molecule type" value="Genomic_DNA"/>
</dbReference>
<evidence type="ECO:0000259" key="1">
    <source>
        <dbReference type="Pfam" id="PF00027"/>
    </source>
</evidence>
<feature type="domain" description="Cyclic nucleotide-binding" evidence="1">
    <location>
        <begin position="35"/>
        <end position="121"/>
    </location>
</feature>
<dbReference type="CDD" id="cd00038">
    <property type="entry name" value="CAP_ED"/>
    <property type="match status" value="1"/>
</dbReference>
<proteinExistence type="predicted"/>
<sequence length="196" mass="22986">MENDIDYTFYRKHLSNIAMLTDEEWECLAAMLSTRYYKKKELFHAEGKVCQTVGFIMEGCFRSVRNVDGNEKTFDFAIEHEFVTDYHSIITKSVSQVSILAVEDSIVVSADAERMLALFDTTMTWQKIGRHLAEYVACYYQERLIASYYETPKMRYERLMKTSSQLFLRIPHHILANYLGLTKETLSRLRNSSRKV</sequence>
<reference evidence="2 3" key="1">
    <citation type="submission" date="2020-04" db="EMBL/GenBank/DDBJ databases">
        <title>Chitinophaga sp. G-6-1-13 sp. nov., isolated from soil.</title>
        <authorList>
            <person name="Dahal R.H."/>
            <person name="Chaudhary D.K."/>
        </authorList>
    </citation>
    <scope>NUCLEOTIDE SEQUENCE [LARGE SCALE GENOMIC DNA]</scope>
    <source>
        <strain evidence="2 3">G-6-1-13</strain>
    </source>
</reference>
<organism evidence="2 3">
    <name type="scientific">Chitinophaga fulva</name>
    <dbReference type="NCBI Taxonomy" id="2728842"/>
    <lineage>
        <taxon>Bacteria</taxon>
        <taxon>Pseudomonadati</taxon>
        <taxon>Bacteroidota</taxon>
        <taxon>Chitinophagia</taxon>
        <taxon>Chitinophagales</taxon>
        <taxon>Chitinophagaceae</taxon>
        <taxon>Chitinophaga</taxon>
    </lineage>
</organism>
<protein>
    <submittedName>
        <fullName evidence="2">Crp/Fnr family transcriptional regulator</fullName>
    </submittedName>
</protein>